<proteinExistence type="predicted"/>
<evidence type="ECO:0000313" key="3">
    <source>
        <dbReference type="Proteomes" id="UP000467840"/>
    </source>
</evidence>
<accession>A0A6A6LG50</accession>
<feature type="region of interest" description="Disordered" evidence="1">
    <location>
        <begin position="223"/>
        <end position="242"/>
    </location>
</feature>
<reference evidence="2 3" key="1">
    <citation type="journal article" date="2020" name="Mol. Plant">
        <title>The Chromosome-Based Rubber Tree Genome Provides New Insights into Spurge Genome Evolution and Rubber Biosynthesis.</title>
        <authorList>
            <person name="Liu J."/>
            <person name="Shi C."/>
            <person name="Shi C.C."/>
            <person name="Li W."/>
            <person name="Zhang Q.J."/>
            <person name="Zhang Y."/>
            <person name="Li K."/>
            <person name="Lu H.F."/>
            <person name="Shi C."/>
            <person name="Zhu S.T."/>
            <person name="Xiao Z.Y."/>
            <person name="Nan H."/>
            <person name="Yue Y."/>
            <person name="Zhu X.G."/>
            <person name="Wu Y."/>
            <person name="Hong X.N."/>
            <person name="Fan G.Y."/>
            <person name="Tong Y."/>
            <person name="Zhang D."/>
            <person name="Mao C.L."/>
            <person name="Liu Y.L."/>
            <person name="Hao S.J."/>
            <person name="Liu W.Q."/>
            <person name="Lv M.Q."/>
            <person name="Zhang H.B."/>
            <person name="Liu Y."/>
            <person name="Hu-Tang G.R."/>
            <person name="Wang J.P."/>
            <person name="Wang J.H."/>
            <person name="Sun Y.H."/>
            <person name="Ni S.B."/>
            <person name="Chen W.B."/>
            <person name="Zhang X.C."/>
            <person name="Jiao Y.N."/>
            <person name="Eichler E.E."/>
            <person name="Li G.H."/>
            <person name="Liu X."/>
            <person name="Gao L.Z."/>
        </authorList>
    </citation>
    <scope>NUCLEOTIDE SEQUENCE [LARGE SCALE GENOMIC DNA]</scope>
    <source>
        <strain evidence="3">cv. GT1</strain>
        <tissue evidence="2">Leaf</tissue>
    </source>
</reference>
<evidence type="ECO:0000313" key="2">
    <source>
        <dbReference type="EMBL" id="KAF2298569.1"/>
    </source>
</evidence>
<comment type="caution">
    <text evidence="2">The sequence shown here is derived from an EMBL/GenBank/DDBJ whole genome shotgun (WGS) entry which is preliminary data.</text>
</comment>
<dbReference type="AlphaFoldDB" id="A0A6A6LG50"/>
<sequence length="242" mass="27592">MELKFGLRYLGYLGQKSYEEVLNDANVANMLDYNKGKGDIEVYLVEVVVPIALFDAFDVINLDANKRDMGASVVDSNSNAFAKGKDATNVERVEINGREGENVFDDVRMGESGSNDLNKEDFAEFNEVAEDNEELHSIQGSDDENEGLVEAFNELMPGLEHRHCVKYLCENYKKLYRGLEYKKMWVKGNISKLQAHSQLQDLRHLKTFQEKEPKGTRWAVRHSQYPVHYQSPPNKLGPQGPR</sequence>
<protein>
    <submittedName>
        <fullName evidence="2">Uncharacterized protein</fullName>
    </submittedName>
</protein>
<organism evidence="2 3">
    <name type="scientific">Hevea brasiliensis</name>
    <name type="common">Para rubber tree</name>
    <name type="synonym">Siphonia brasiliensis</name>
    <dbReference type="NCBI Taxonomy" id="3981"/>
    <lineage>
        <taxon>Eukaryota</taxon>
        <taxon>Viridiplantae</taxon>
        <taxon>Streptophyta</taxon>
        <taxon>Embryophyta</taxon>
        <taxon>Tracheophyta</taxon>
        <taxon>Spermatophyta</taxon>
        <taxon>Magnoliopsida</taxon>
        <taxon>eudicotyledons</taxon>
        <taxon>Gunneridae</taxon>
        <taxon>Pentapetalae</taxon>
        <taxon>rosids</taxon>
        <taxon>fabids</taxon>
        <taxon>Malpighiales</taxon>
        <taxon>Euphorbiaceae</taxon>
        <taxon>Crotonoideae</taxon>
        <taxon>Micrandreae</taxon>
        <taxon>Hevea</taxon>
    </lineage>
</organism>
<gene>
    <name evidence="2" type="ORF">GH714_024147</name>
</gene>
<dbReference type="Proteomes" id="UP000467840">
    <property type="component" value="Chromosome 1"/>
</dbReference>
<evidence type="ECO:0000256" key="1">
    <source>
        <dbReference type="SAM" id="MobiDB-lite"/>
    </source>
</evidence>
<dbReference type="EMBL" id="JAAGAX010000011">
    <property type="protein sequence ID" value="KAF2298569.1"/>
    <property type="molecule type" value="Genomic_DNA"/>
</dbReference>
<keyword evidence="3" id="KW-1185">Reference proteome</keyword>
<name>A0A6A6LG50_HEVBR</name>